<evidence type="ECO:0000313" key="5">
    <source>
        <dbReference type="EMBL" id="MCS5710637.1"/>
    </source>
</evidence>
<dbReference type="PROSITE" id="PS50088">
    <property type="entry name" value="ANK_REPEAT"/>
    <property type="match status" value="4"/>
</dbReference>
<dbReference type="SUPFAM" id="SSF48403">
    <property type="entry name" value="Ankyrin repeat"/>
    <property type="match status" value="1"/>
</dbReference>
<evidence type="ECO:0000256" key="1">
    <source>
        <dbReference type="ARBA" id="ARBA00022737"/>
    </source>
</evidence>
<reference evidence="4" key="1">
    <citation type="submission" date="2015-09" db="EMBL/GenBank/DDBJ databases">
        <title>Draft Genome Sequences of Two Novel Amoeba-resistant Intranuclear Bacteria, Candidatus Berkiella cookevillensis and Candidatus Berkiella aquae.</title>
        <authorList>
            <person name="Mehari Y.T."/>
            <person name="Arivett B.A."/>
            <person name="Farone A.L."/>
            <person name="Gunderson J.H."/>
            <person name="Farone M.B."/>
        </authorList>
    </citation>
    <scope>NUCLEOTIDE SEQUENCE [LARGE SCALE GENOMIC DNA]</scope>
    <source>
        <strain evidence="4">HT99</strain>
    </source>
</reference>
<evidence type="ECO:0000313" key="4">
    <source>
        <dbReference type="EMBL" id="KRG20777.1"/>
    </source>
</evidence>
<dbReference type="InterPro" id="IPR002110">
    <property type="entry name" value="Ankyrin_rpt"/>
</dbReference>
<dbReference type="EMBL" id="LKAJ02000001">
    <property type="protein sequence ID" value="MCS5710637.1"/>
    <property type="molecule type" value="Genomic_DNA"/>
</dbReference>
<keyword evidence="2 3" id="KW-0040">ANK repeat</keyword>
<keyword evidence="6" id="KW-1185">Reference proteome</keyword>
<reference evidence="5" key="2">
    <citation type="journal article" date="2016" name="Genome Announc.">
        <title>Draft Genome Sequences of Two Novel Amoeba-Resistant Intranuclear Bacteria, 'Candidatus Berkiella cookevillensis' and 'Candidatus Berkiella aquae'.</title>
        <authorList>
            <person name="Mehari Y.T."/>
            <person name="Arivett B.A."/>
            <person name="Farone A.L."/>
            <person name="Gunderson J.H."/>
            <person name="Farone M.B."/>
        </authorList>
    </citation>
    <scope>NUCLEOTIDE SEQUENCE</scope>
    <source>
        <strain evidence="5">HT99</strain>
    </source>
</reference>
<name>A0A0Q9YLS8_9GAMM</name>
<reference evidence="5" key="3">
    <citation type="submission" date="2021-06" db="EMBL/GenBank/DDBJ databases">
        <title>Genomic Description and Analysis of Intracellular Bacteria, Candidatus Berkiella cookevillensis and Candidatus Berkiella aquae.</title>
        <authorList>
            <person name="Kidane D.T."/>
            <person name="Mehari Y.T."/>
            <person name="Rice F.C."/>
            <person name="Arivett B.A."/>
            <person name="Farone A.L."/>
            <person name="Berk S.G."/>
            <person name="Farone M.B."/>
        </authorList>
    </citation>
    <scope>NUCLEOTIDE SEQUENCE</scope>
    <source>
        <strain evidence="5">HT99</strain>
    </source>
</reference>
<dbReference type="PANTHER" id="PTHR24173:SF74">
    <property type="entry name" value="ANKYRIN REPEAT DOMAIN-CONTAINING PROTEIN 16"/>
    <property type="match status" value="1"/>
</dbReference>
<organism evidence="4">
    <name type="scientific">Candidatus Berkiella aquae</name>
    <dbReference type="NCBI Taxonomy" id="295108"/>
    <lineage>
        <taxon>Bacteria</taxon>
        <taxon>Pseudomonadati</taxon>
        <taxon>Pseudomonadota</taxon>
        <taxon>Gammaproteobacteria</taxon>
        <taxon>Candidatus Berkiellales</taxon>
        <taxon>Candidatus Berkiellaceae</taxon>
        <taxon>Candidatus Berkiella</taxon>
    </lineage>
</organism>
<gene>
    <name evidence="5" type="ORF">HT99x_004285</name>
    <name evidence="4" type="ORF">HT99x_02266</name>
</gene>
<feature type="repeat" description="ANK" evidence="3">
    <location>
        <begin position="282"/>
        <end position="314"/>
    </location>
</feature>
<dbReference type="PROSITE" id="PS50297">
    <property type="entry name" value="ANK_REP_REGION"/>
    <property type="match status" value="3"/>
</dbReference>
<accession>A0A0Q9YLS8</accession>
<dbReference type="EMBL" id="LKAJ01000009">
    <property type="protein sequence ID" value="KRG20777.1"/>
    <property type="molecule type" value="Genomic_DNA"/>
</dbReference>
<feature type="repeat" description="ANK" evidence="3">
    <location>
        <begin position="249"/>
        <end position="281"/>
    </location>
</feature>
<keyword evidence="1" id="KW-0677">Repeat</keyword>
<dbReference type="Gene3D" id="1.25.40.20">
    <property type="entry name" value="Ankyrin repeat-containing domain"/>
    <property type="match status" value="3"/>
</dbReference>
<dbReference type="RefSeq" id="WP_075066880.1">
    <property type="nucleotide sequence ID" value="NZ_LKAJ02000001.1"/>
</dbReference>
<protein>
    <submittedName>
        <fullName evidence="5">Ankyrin repeat domain-containing protein</fullName>
    </submittedName>
    <submittedName>
        <fullName evidence="4">Ankyrin repeats (3 copies)</fullName>
    </submittedName>
</protein>
<dbReference type="OrthoDB" id="5632837at2"/>
<comment type="caution">
    <text evidence="4">The sequence shown here is derived from an EMBL/GenBank/DDBJ whole genome shotgun (WGS) entry which is preliminary data.</text>
</comment>
<dbReference type="InterPro" id="IPR036770">
    <property type="entry name" value="Ankyrin_rpt-contain_sf"/>
</dbReference>
<evidence type="ECO:0000256" key="2">
    <source>
        <dbReference type="ARBA" id="ARBA00023043"/>
    </source>
</evidence>
<feature type="repeat" description="ANK" evidence="3">
    <location>
        <begin position="149"/>
        <end position="181"/>
    </location>
</feature>
<dbReference type="SMART" id="SM00248">
    <property type="entry name" value="ANK"/>
    <property type="match status" value="8"/>
</dbReference>
<dbReference type="PANTHER" id="PTHR24173">
    <property type="entry name" value="ANKYRIN REPEAT CONTAINING"/>
    <property type="match status" value="1"/>
</dbReference>
<dbReference type="STRING" id="295108.HT99x_02266"/>
<dbReference type="Proteomes" id="UP000051497">
    <property type="component" value="Unassembled WGS sequence"/>
</dbReference>
<dbReference type="Pfam" id="PF12796">
    <property type="entry name" value="Ank_2"/>
    <property type="match status" value="3"/>
</dbReference>
<evidence type="ECO:0000313" key="6">
    <source>
        <dbReference type="Proteomes" id="UP000051497"/>
    </source>
</evidence>
<proteinExistence type="predicted"/>
<feature type="repeat" description="ANK" evidence="3">
    <location>
        <begin position="55"/>
        <end position="87"/>
    </location>
</feature>
<evidence type="ECO:0000256" key="3">
    <source>
        <dbReference type="PROSITE-ProRule" id="PRU00023"/>
    </source>
</evidence>
<sequence length="578" mass="64953">MKRGPNRRKNIRFKKRRTNASLVADMHEAVLNGNLKKVKRILSRNKEIIDLQDAEGYAALHLAVQKEDFKMVEELIRQGAELNSYNYYGLLPIHIAFENEDIKELLLKNGAAYPHLFSELHTAASLGDVSTMRILLTRNNTLLHSLDMQGNTPLHSAVLNNQFEAVKMLVSHGAKLNIVNQAGYPPICGTNSEIKNYLLENGAEEYNDDYVPIDLAKTELHNAIVLDDLDKIDELVDENNESLNVANRAGETPLQLAITLKKYDTAVKLIKMGSRLDVVNIYGETPLHSAALAKNSVLVKKLLKYGAALEAEDNRNFRALHCAISTGDLDLVQLLMAYNPMLEGLGLQTNVVEMTKKHYKHTPMSRLFKQHIGLSKELLHKGENDFRQLLTMEMQVAKMKRKKILVILGETHGNYRIYQIEKVMLKVARELGILNVYAEATQEDNADSPLQLKAKENMGMKLIAVDTHPERDYSATVEDRNVYIAQEISTANENGVLVTGSDHLYGLLNDEESVINTKQYHVVPFNLSSIAKLPSDTKEQVFSHDASSVIQLNASGFSSHKKVIEKWNSSTRTSKLSY</sequence>
<dbReference type="AlphaFoldDB" id="A0A0Q9YLS8"/>